<protein>
    <submittedName>
        <fullName evidence="2">Uncharacterized protein</fullName>
    </submittedName>
</protein>
<sequence length="111" mass="12438">MDEEAINEKIKAADIPEDVDATYLKSEDGTSTHLASPRRSPSEGNRQLSKKCAERVRRAKGLEGSNMFPKPRNLHCQLDFETTSTSTKPAFLAFQHVLRRSKVPARSSPLR</sequence>
<accession>A0A813C1J9</accession>
<dbReference type="EMBL" id="CAJNJA010085764">
    <property type="protein sequence ID" value="CAE7938201.1"/>
    <property type="molecule type" value="Genomic_DNA"/>
</dbReference>
<gene>
    <name evidence="2" type="ORF">SNEC2469_LOCUS33062</name>
</gene>
<dbReference type="AlphaFoldDB" id="A0A813C1J9"/>
<evidence type="ECO:0000256" key="1">
    <source>
        <dbReference type="SAM" id="MobiDB-lite"/>
    </source>
</evidence>
<organism evidence="2 3">
    <name type="scientific">Symbiodinium necroappetens</name>
    <dbReference type="NCBI Taxonomy" id="1628268"/>
    <lineage>
        <taxon>Eukaryota</taxon>
        <taxon>Sar</taxon>
        <taxon>Alveolata</taxon>
        <taxon>Dinophyceae</taxon>
        <taxon>Suessiales</taxon>
        <taxon>Symbiodiniaceae</taxon>
        <taxon>Symbiodinium</taxon>
    </lineage>
</organism>
<proteinExistence type="predicted"/>
<evidence type="ECO:0000313" key="2">
    <source>
        <dbReference type="EMBL" id="CAE7938201.1"/>
    </source>
</evidence>
<evidence type="ECO:0000313" key="3">
    <source>
        <dbReference type="Proteomes" id="UP000601435"/>
    </source>
</evidence>
<comment type="caution">
    <text evidence="2">The sequence shown here is derived from an EMBL/GenBank/DDBJ whole genome shotgun (WGS) entry which is preliminary data.</text>
</comment>
<keyword evidence="3" id="KW-1185">Reference proteome</keyword>
<dbReference type="Proteomes" id="UP000601435">
    <property type="component" value="Unassembled WGS sequence"/>
</dbReference>
<name>A0A813C1J9_9DINO</name>
<feature type="region of interest" description="Disordered" evidence="1">
    <location>
        <begin position="25"/>
        <end position="73"/>
    </location>
</feature>
<reference evidence="2" key="1">
    <citation type="submission" date="2021-02" db="EMBL/GenBank/DDBJ databases">
        <authorList>
            <person name="Dougan E. K."/>
            <person name="Rhodes N."/>
            <person name="Thang M."/>
            <person name="Chan C."/>
        </authorList>
    </citation>
    <scope>NUCLEOTIDE SEQUENCE</scope>
</reference>